<dbReference type="Pfam" id="PF04082">
    <property type="entry name" value="Fungal_trans"/>
    <property type="match status" value="1"/>
</dbReference>
<evidence type="ECO:0000259" key="5">
    <source>
        <dbReference type="SMART" id="SM00906"/>
    </source>
</evidence>
<keyword evidence="2" id="KW-0479">Metal-binding</keyword>
<comment type="caution">
    <text evidence="6">The sequence shown here is derived from an EMBL/GenBank/DDBJ whole genome shotgun (WGS) entry which is preliminary data.</text>
</comment>
<dbReference type="SMART" id="SM00906">
    <property type="entry name" value="Fungal_trans"/>
    <property type="match status" value="1"/>
</dbReference>
<proteinExistence type="predicted"/>
<dbReference type="InterPro" id="IPR007219">
    <property type="entry name" value="XnlR_reg_dom"/>
</dbReference>
<dbReference type="GO" id="GO:0003677">
    <property type="term" value="F:DNA binding"/>
    <property type="evidence" value="ECO:0007669"/>
    <property type="project" value="UniProtKB-KW"/>
</dbReference>
<gene>
    <name evidence="6" type="ORF">DFH07DRAFT_759928</name>
</gene>
<dbReference type="GO" id="GO:0003700">
    <property type="term" value="F:DNA-binding transcription factor activity"/>
    <property type="evidence" value="ECO:0007669"/>
    <property type="project" value="InterPro"/>
</dbReference>
<keyword evidence="4" id="KW-0539">Nucleus</keyword>
<organism evidence="6 7">
    <name type="scientific">Mycena maculata</name>
    <dbReference type="NCBI Taxonomy" id="230809"/>
    <lineage>
        <taxon>Eukaryota</taxon>
        <taxon>Fungi</taxon>
        <taxon>Dikarya</taxon>
        <taxon>Basidiomycota</taxon>
        <taxon>Agaricomycotina</taxon>
        <taxon>Agaricomycetes</taxon>
        <taxon>Agaricomycetidae</taxon>
        <taxon>Agaricales</taxon>
        <taxon>Marasmiineae</taxon>
        <taxon>Mycenaceae</taxon>
        <taxon>Mycena</taxon>
    </lineage>
</organism>
<dbReference type="AlphaFoldDB" id="A0AAD7HK48"/>
<keyword evidence="7" id="KW-1185">Reference proteome</keyword>
<dbReference type="InterPro" id="IPR050987">
    <property type="entry name" value="AtrR-like"/>
</dbReference>
<reference evidence="6" key="1">
    <citation type="submission" date="2023-03" db="EMBL/GenBank/DDBJ databases">
        <title>Massive genome expansion in bonnet fungi (Mycena s.s.) driven by repeated elements and novel gene families across ecological guilds.</title>
        <authorList>
            <consortium name="Lawrence Berkeley National Laboratory"/>
            <person name="Harder C.B."/>
            <person name="Miyauchi S."/>
            <person name="Viragh M."/>
            <person name="Kuo A."/>
            <person name="Thoen E."/>
            <person name="Andreopoulos B."/>
            <person name="Lu D."/>
            <person name="Skrede I."/>
            <person name="Drula E."/>
            <person name="Henrissat B."/>
            <person name="Morin E."/>
            <person name="Kohler A."/>
            <person name="Barry K."/>
            <person name="LaButti K."/>
            <person name="Morin E."/>
            <person name="Salamov A."/>
            <person name="Lipzen A."/>
            <person name="Mereny Z."/>
            <person name="Hegedus B."/>
            <person name="Baldrian P."/>
            <person name="Stursova M."/>
            <person name="Weitz H."/>
            <person name="Taylor A."/>
            <person name="Grigoriev I.V."/>
            <person name="Nagy L.G."/>
            <person name="Martin F."/>
            <person name="Kauserud H."/>
        </authorList>
    </citation>
    <scope>NUCLEOTIDE SEQUENCE</scope>
    <source>
        <strain evidence="6">CBHHK188m</strain>
    </source>
</reference>
<feature type="domain" description="Xylanolytic transcriptional activator regulatory" evidence="5">
    <location>
        <begin position="165"/>
        <end position="238"/>
    </location>
</feature>
<evidence type="ECO:0000313" key="7">
    <source>
        <dbReference type="Proteomes" id="UP001215280"/>
    </source>
</evidence>
<protein>
    <submittedName>
        <fullName evidence="6">Fungal-specific transcription factor domain-containing protein</fullName>
    </submittedName>
</protein>
<dbReference type="GO" id="GO:0006351">
    <property type="term" value="P:DNA-templated transcription"/>
    <property type="evidence" value="ECO:0007669"/>
    <property type="project" value="InterPro"/>
</dbReference>
<evidence type="ECO:0000313" key="6">
    <source>
        <dbReference type="EMBL" id="KAJ7722570.1"/>
    </source>
</evidence>
<comment type="subcellular location">
    <subcellularLocation>
        <location evidence="1">Nucleus</location>
    </subcellularLocation>
</comment>
<dbReference type="PANTHER" id="PTHR46910">
    <property type="entry name" value="TRANSCRIPTION FACTOR PDR1"/>
    <property type="match status" value="1"/>
</dbReference>
<sequence>MHKDQNSGPLSQLVPISSLSLSVSNPFYKWQQTIPETVPPQSFPDDLLATLIDIYFRQFNPLALLLHSGIFRASVAARVHLRDHNFGAVVLAVCALASRLFSDNPRVLIADDAPQHSAGWKWFRQIQPIRLILLSTSPHLFHLGHFINCNLFVYGSYCLSLPIHCWILASLGIRLAQEMGAHRRSCYAGGSTSEAELLRHAFWFLLAMDAIMSSLFGRPTVTRSEDYDIDLPTECDDEYWGEPYCFQQPAHKPSLAAYTTGYLKLMKIFTRAQHAILVSELEFVRSLESFHVLAFSLALNQWTNSIPSHLQWDPNREGIFLDQSTCLIPFVVQMLIHRPFVSAPGMTAIAPVSSAYPSLAILTNSARSLARVLEVQSRRSGHILYQPQAIVILFILGYVAQVCN</sequence>
<evidence type="ECO:0000256" key="3">
    <source>
        <dbReference type="ARBA" id="ARBA00023125"/>
    </source>
</evidence>
<name>A0AAD7HK48_9AGAR</name>
<dbReference type="PANTHER" id="PTHR46910:SF3">
    <property type="entry name" value="HALOTOLERANCE PROTEIN 9-RELATED"/>
    <property type="match status" value="1"/>
</dbReference>
<dbReference type="EMBL" id="JARJLG010000256">
    <property type="protein sequence ID" value="KAJ7722570.1"/>
    <property type="molecule type" value="Genomic_DNA"/>
</dbReference>
<dbReference type="Proteomes" id="UP001215280">
    <property type="component" value="Unassembled WGS sequence"/>
</dbReference>
<evidence type="ECO:0000256" key="2">
    <source>
        <dbReference type="ARBA" id="ARBA00022723"/>
    </source>
</evidence>
<dbReference type="CDD" id="cd12148">
    <property type="entry name" value="fungal_TF_MHR"/>
    <property type="match status" value="1"/>
</dbReference>
<keyword evidence="3" id="KW-0238">DNA-binding</keyword>
<accession>A0AAD7HK48</accession>
<evidence type="ECO:0000256" key="1">
    <source>
        <dbReference type="ARBA" id="ARBA00004123"/>
    </source>
</evidence>
<evidence type="ECO:0000256" key="4">
    <source>
        <dbReference type="ARBA" id="ARBA00023242"/>
    </source>
</evidence>
<dbReference type="GO" id="GO:0005634">
    <property type="term" value="C:nucleus"/>
    <property type="evidence" value="ECO:0007669"/>
    <property type="project" value="UniProtKB-SubCell"/>
</dbReference>
<dbReference type="GO" id="GO:0008270">
    <property type="term" value="F:zinc ion binding"/>
    <property type="evidence" value="ECO:0007669"/>
    <property type="project" value="InterPro"/>
</dbReference>